<dbReference type="GO" id="GO:0003677">
    <property type="term" value="F:DNA binding"/>
    <property type="evidence" value="ECO:0007669"/>
    <property type="project" value="UniProtKB-KW"/>
</dbReference>
<evidence type="ECO:0000256" key="1">
    <source>
        <dbReference type="ARBA" id="ARBA00023125"/>
    </source>
</evidence>
<keyword evidence="4" id="KW-1185">Reference proteome</keyword>
<dbReference type="PANTHER" id="PTHR46558">
    <property type="entry name" value="TRACRIPTIONAL REGULATORY PROTEIN-RELATED-RELATED"/>
    <property type="match status" value="1"/>
</dbReference>
<comment type="caution">
    <text evidence="3">The sequence shown here is derived from an EMBL/GenBank/DDBJ whole genome shotgun (WGS) entry which is preliminary data.</text>
</comment>
<dbReference type="SUPFAM" id="SSF47413">
    <property type="entry name" value="lambda repressor-like DNA-binding domains"/>
    <property type="match status" value="1"/>
</dbReference>
<proteinExistence type="predicted"/>
<dbReference type="Gene3D" id="3.40.50.300">
    <property type="entry name" value="P-loop containing nucleotide triphosphate hydrolases"/>
    <property type="match status" value="1"/>
</dbReference>
<dbReference type="InterPro" id="IPR027417">
    <property type="entry name" value="P-loop_NTPase"/>
</dbReference>
<protein>
    <submittedName>
        <fullName evidence="3">XRE family transcriptional regulator</fullName>
    </submittedName>
</protein>
<dbReference type="PROSITE" id="PS50943">
    <property type="entry name" value="HTH_CROC1"/>
    <property type="match status" value="1"/>
</dbReference>
<dbReference type="EMBL" id="QVTE01000046">
    <property type="protein sequence ID" value="RFU67136.1"/>
    <property type="molecule type" value="Genomic_DNA"/>
</dbReference>
<dbReference type="Proteomes" id="UP000264541">
    <property type="component" value="Unassembled WGS sequence"/>
</dbReference>
<dbReference type="InterPro" id="IPR001387">
    <property type="entry name" value="Cro/C1-type_HTH"/>
</dbReference>
<gene>
    <name evidence="3" type="ORF">D0469_16095</name>
</gene>
<organism evidence="3 4">
    <name type="scientific">Peribacillus saganii</name>
    <dbReference type="NCBI Taxonomy" id="2303992"/>
    <lineage>
        <taxon>Bacteria</taxon>
        <taxon>Bacillati</taxon>
        <taxon>Bacillota</taxon>
        <taxon>Bacilli</taxon>
        <taxon>Bacillales</taxon>
        <taxon>Bacillaceae</taxon>
        <taxon>Peribacillus</taxon>
    </lineage>
</organism>
<dbReference type="Pfam" id="PF01381">
    <property type="entry name" value="HTH_3"/>
    <property type="match status" value="1"/>
</dbReference>
<feature type="domain" description="HTH cro/C1-type" evidence="2">
    <location>
        <begin position="5"/>
        <end position="59"/>
    </location>
</feature>
<dbReference type="OrthoDB" id="72638at2"/>
<evidence type="ECO:0000259" key="2">
    <source>
        <dbReference type="PROSITE" id="PS50943"/>
    </source>
</evidence>
<dbReference type="RefSeq" id="WP_117327743.1">
    <property type="nucleotide sequence ID" value="NZ_QVTE01000046.1"/>
</dbReference>
<dbReference type="CDD" id="cd00093">
    <property type="entry name" value="HTH_XRE"/>
    <property type="match status" value="1"/>
</dbReference>
<dbReference type="AlphaFoldDB" id="A0A372LLL4"/>
<dbReference type="InterPro" id="IPR010982">
    <property type="entry name" value="Lambda_DNA-bd_dom_sf"/>
</dbReference>
<dbReference type="Gene3D" id="1.10.260.40">
    <property type="entry name" value="lambda repressor-like DNA-binding domains"/>
    <property type="match status" value="1"/>
</dbReference>
<dbReference type="PANTHER" id="PTHR46558:SF11">
    <property type="entry name" value="HTH-TYPE TRANSCRIPTIONAL REGULATOR XRE"/>
    <property type="match status" value="1"/>
</dbReference>
<keyword evidence="1" id="KW-0238">DNA-binding</keyword>
<sequence>MANNIKELRKSLGLTQAELAKKIGLTTSAVGMYETGTRNPSYEILKKLSNIFGVSLEEIVDITTDASDNSNTASTKSEVKLTELSFQTFQLEYIHPQKVRAKVKKKFRLPSVEAAKRVQRAVQYLLNDESFHHPEMKDVAKRVLLKDENYRGIKISLDDFFFGENGFVDGILDLFYDDIKKPDEKNIDFKRIDFIEKTIKLPSDAPKVIFLGRVGVGKSTIIKNLTNFGEKVNFPFTDTSRTTTYQTEYIFRNRWQNPNKLAVSFMYFDEVIQEVETAIDRAVEAKIDMLYEDNSKTIQVKSSKNKSKQDRIIKAFYTDPNKVFDMRFFLGKYLRTESKNKQNESNQKLNSFWSTVYDYVLSIIDEIEKIDFSPNNNNDYEYDTPDPKSQDFLRFKYYEYIFNTKENENSTYARFRKFVLTEIKISINNLLINLDRNEVINHRYTPKDTENDWPLSFFCNIKDYESDDFYELIKTFTSKEGKFFGNILTPLIKGMRIELPYNDNLSNQITEKPIIFIDTVGTSHVVEEGASIENSINLNLDEVDVITVADDSRTSMSADTLNILKHLTNRVARSKIFIAYTFYDEFTKREFEDDYDEDEDYMDEQKQDYLLGLQNSKLAAILKDDRPEIVKFLNQLQDKTTFMKGLVSSNSHENSSTYDSINKFLKIIHDYYNISNNFFLVDKINDNDPLVEYDYKRLAMIFFNEILENYLEQQKNIYLKNPPHYKVTEALTRRLANGETYYMGAEILKPVDDLYSIMLDNLYTFILNPKSINFKKNDTEWDDYKTRLLEELKENIFENLTDYLKDDFTSRKMRIIWNRLHVEEYGIGSDYRRRIGIIETLEDLLVPYTSYIVNSEVEHMIDKLELIFERSILDLEKTIQIEKEKIKRS</sequence>
<dbReference type="SMART" id="SM00530">
    <property type="entry name" value="HTH_XRE"/>
    <property type="match status" value="1"/>
</dbReference>
<dbReference type="SUPFAM" id="SSF52540">
    <property type="entry name" value="P-loop containing nucleoside triphosphate hydrolases"/>
    <property type="match status" value="1"/>
</dbReference>
<name>A0A372LLL4_9BACI</name>
<accession>A0A372LLL4</accession>
<reference evidence="3 4" key="1">
    <citation type="submission" date="2018-08" db="EMBL/GenBank/DDBJ databases">
        <title>Bacillus chawlae sp. nov., Bacillus glennii sp. nov., and Bacillus saganii sp. nov. Isolated from the Vehicle Assembly Building at Kennedy Space Center where the Viking Spacecraft were Assembled.</title>
        <authorList>
            <person name="Seuylemezian A."/>
            <person name="Vaishampayan P."/>
        </authorList>
    </citation>
    <scope>NUCLEOTIDE SEQUENCE [LARGE SCALE GENOMIC DNA]</scope>
    <source>
        <strain evidence="3 4">V47-23a</strain>
    </source>
</reference>
<evidence type="ECO:0000313" key="4">
    <source>
        <dbReference type="Proteomes" id="UP000264541"/>
    </source>
</evidence>
<evidence type="ECO:0000313" key="3">
    <source>
        <dbReference type="EMBL" id="RFU67136.1"/>
    </source>
</evidence>